<organism evidence="2 3">
    <name type="scientific">Streptomyces turgidiscabies (strain Car8)</name>
    <dbReference type="NCBI Taxonomy" id="698760"/>
    <lineage>
        <taxon>Bacteria</taxon>
        <taxon>Bacillati</taxon>
        <taxon>Actinomycetota</taxon>
        <taxon>Actinomycetes</taxon>
        <taxon>Kitasatosporales</taxon>
        <taxon>Streptomycetaceae</taxon>
        <taxon>Streptomyces</taxon>
    </lineage>
</organism>
<evidence type="ECO:0000313" key="2">
    <source>
        <dbReference type="EMBL" id="ELP66155.1"/>
    </source>
</evidence>
<name>L7F687_STRT8</name>
<keyword evidence="3" id="KW-1185">Reference proteome</keyword>
<comment type="caution">
    <text evidence="2">The sequence shown here is derived from an EMBL/GenBank/DDBJ whole genome shotgun (WGS) entry which is preliminary data.</text>
</comment>
<dbReference type="EMBL" id="AEJB01000361">
    <property type="protein sequence ID" value="ELP66155.1"/>
    <property type="molecule type" value="Genomic_DNA"/>
</dbReference>
<dbReference type="PATRIC" id="fig|698760.3.peg.5339"/>
<feature type="region of interest" description="Disordered" evidence="1">
    <location>
        <begin position="1"/>
        <end position="25"/>
    </location>
</feature>
<reference evidence="2 3" key="1">
    <citation type="journal article" date="2011" name="Plasmid">
        <title>Streptomyces turgidiscabies Car8 contains a modular pathogenicity island that shares virulence genes with other actinobacterial plant pathogens.</title>
        <authorList>
            <person name="Huguet-Tapia J.C."/>
            <person name="Badger J.H."/>
            <person name="Loria R."/>
            <person name="Pettis G.S."/>
        </authorList>
    </citation>
    <scope>NUCLEOTIDE SEQUENCE [LARGE SCALE GENOMIC DNA]</scope>
    <source>
        <strain evidence="2 3">Car8</strain>
    </source>
</reference>
<accession>L7F687</accession>
<sequence length="51" mass="5487">MLPQPSTSAYAPLPLIAARPPPEPRTPQIVALERAEMTAAPPTRLRVRPCG</sequence>
<evidence type="ECO:0000256" key="1">
    <source>
        <dbReference type="SAM" id="MobiDB-lite"/>
    </source>
</evidence>
<feature type="compositionally biased region" description="Low complexity" evidence="1">
    <location>
        <begin position="9"/>
        <end position="18"/>
    </location>
</feature>
<evidence type="ECO:0000313" key="3">
    <source>
        <dbReference type="Proteomes" id="UP000010931"/>
    </source>
</evidence>
<dbReference type="AlphaFoldDB" id="L7F687"/>
<gene>
    <name evidence="2" type="ORF">STRTUCAR8_10259</name>
</gene>
<dbReference type="Proteomes" id="UP000010931">
    <property type="component" value="Unassembled WGS sequence"/>
</dbReference>
<protein>
    <submittedName>
        <fullName evidence="2">Uncharacterized protein</fullName>
    </submittedName>
</protein>
<proteinExistence type="predicted"/>